<protein>
    <recommendedName>
        <fullName evidence="6">Notch ligand N-terminal domain-containing protein</fullName>
    </recommendedName>
</protein>
<evidence type="ECO:0000256" key="4">
    <source>
        <dbReference type="ARBA" id="ARBA00022989"/>
    </source>
</evidence>
<dbReference type="EMBL" id="JACSDY010000020">
    <property type="protein sequence ID" value="KAF7396907.1"/>
    <property type="molecule type" value="Genomic_DNA"/>
</dbReference>
<feature type="transmembrane region" description="Helical" evidence="5">
    <location>
        <begin position="178"/>
        <end position="195"/>
    </location>
</feature>
<keyword evidence="8" id="KW-1185">Reference proteome</keyword>
<sequence>MESKGQQTILSALSTFDLTLTTSTGSGFFEVQILSLTNNRGTLVDGRCCGGGGGDGKGGLPPCTTSCSTAFWLCLKEYQSNVTAIGSCSFGNVSSHALGQNTFTLTEPVTLQLHFTFRWTQLSLLRDYKPGKKGKNSSGDGGVRHAACDARVKIHEELSTRKKLKASLMKDKKRKGDSLAVINFVLGVIVPRLILLSKKLRISKSYEDFARRMKP</sequence>
<dbReference type="Pfam" id="PF07657">
    <property type="entry name" value="MNNL"/>
    <property type="match status" value="1"/>
</dbReference>
<gene>
    <name evidence="7" type="ORF">H0235_016444</name>
</gene>
<evidence type="ECO:0000256" key="3">
    <source>
        <dbReference type="ARBA" id="ARBA00022737"/>
    </source>
</evidence>
<organism evidence="7 8">
    <name type="scientific">Vespula pensylvanica</name>
    <name type="common">Western yellow jacket</name>
    <name type="synonym">Wasp</name>
    <dbReference type="NCBI Taxonomy" id="30213"/>
    <lineage>
        <taxon>Eukaryota</taxon>
        <taxon>Metazoa</taxon>
        <taxon>Ecdysozoa</taxon>
        <taxon>Arthropoda</taxon>
        <taxon>Hexapoda</taxon>
        <taxon>Insecta</taxon>
        <taxon>Pterygota</taxon>
        <taxon>Neoptera</taxon>
        <taxon>Endopterygota</taxon>
        <taxon>Hymenoptera</taxon>
        <taxon>Apocrita</taxon>
        <taxon>Aculeata</taxon>
        <taxon>Vespoidea</taxon>
        <taxon>Vespidae</taxon>
        <taxon>Vespinae</taxon>
        <taxon>Vespula</taxon>
    </lineage>
</organism>
<dbReference type="AlphaFoldDB" id="A0A834JYQ7"/>
<keyword evidence="3" id="KW-0677">Repeat</keyword>
<reference evidence="7" key="1">
    <citation type="journal article" date="2020" name="G3 (Bethesda)">
        <title>High-Quality Assemblies for Three Invasive Social Wasps from the &lt;i&gt;Vespula&lt;/i&gt; Genus.</title>
        <authorList>
            <person name="Harrop T.W.R."/>
            <person name="Guhlin J."/>
            <person name="McLaughlin G.M."/>
            <person name="Permina E."/>
            <person name="Stockwell P."/>
            <person name="Gilligan J."/>
            <person name="Le Lec M.F."/>
            <person name="Gruber M.A.M."/>
            <person name="Quinn O."/>
            <person name="Lovegrove M."/>
            <person name="Duncan E.J."/>
            <person name="Remnant E.J."/>
            <person name="Van Eeckhoven J."/>
            <person name="Graham B."/>
            <person name="Knapp R.A."/>
            <person name="Langford K.W."/>
            <person name="Kronenberg Z."/>
            <person name="Press M.O."/>
            <person name="Eacker S.M."/>
            <person name="Wilson-Rankin E.E."/>
            <person name="Purcell J."/>
            <person name="Lester P.J."/>
            <person name="Dearden P.K."/>
        </authorList>
    </citation>
    <scope>NUCLEOTIDE SEQUENCE</scope>
    <source>
        <strain evidence="7">Volc-1</strain>
    </source>
</reference>
<evidence type="ECO:0000256" key="2">
    <source>
        <dbReference type="ARBA" id="ARBA00022692"/>
    </source>
</evidence>
<dbReference type="Gene3D" id="2.60.40.3510">
    <property type="match status" value="1"/>
</dbReference>
<keyword evidence="4 5" id="KW-1133">Transmembrane helix</keyword>
<accession>A0A834JYQ7</accession>
<proteinExistence type="predicted"/>
<dbReference type="InterPro" id="IPR011651">
    <property type="entry name" value="Notch_ligand_N"/>
</dbReference>
<name>A0A834JYQ7_VESPE</name>
<evidence type="ECO:0000259" key="6">
    <source>
        <dbReference type="Pfam" id="PF07657"/>
    </source>
</evidence>
<evidence type="ECO:0000313" key="8">
    <source>
        <dbReference type="Proteomes" id="UP000600918"/>
    </source>
</evidence>
<keyword evidence="5" id="KW-0472">Membrane</keyword>
<comment type="caution">
    <text evidence="7">The sequence shown here is derived from an EMBL/GenBank/DDBJ whole genome shotgun (WGS) entry which is preliminary data.</text>
</comment>
<keyword evidence="2 5" id="KW-0812">Transmembrane</keyword>
<evidence type="ECO:0000256" key="1">
    <source>
        <dbReference type="ARBA" id="ARBA00022536"/>
    </source>
</evidence>
<keyword evidence="1" id="KW-0245">EGF-like domain</keyword>
<dbReference type="GO" id="GO:0007219">
    <property type="term" value="P:Notch signaling pathway"/>
    <property type="evidence" value="ECO:0007669"/>
    <property type="project" value="InterPro"/>
</dbReference>
<evidence type="ECO:0000256" key="5">
    <source>
        <dbReference type="SAM" id="Phobius"/>
    </source>
</evidence>
<evidence type="ECO:0000313" key="7">
    <source>
        <dbReference type="EMBL" id="KAF7396907.1"/>
    </source>
</evidence>
<dbReference type="GO" id="GO:0016020">
    <property type="term" value="C:membrane"/>
    <property type="evidence" value="ECO:0007669"/>
    <property type="project" value="UniProtKB-SubCell"/>
</dbReference>
<dbReference type="Proteomes" id="UP000600918">
    <property type="component" value="Unassembled WGS sequence"/>
</dbReference>
<feature type="domain" description="Notch ligand N-terminal" evidence="6">
    <location>
        <begin position="26"/>
        <end position="121"/>
    </location>
</feature>